<dbReference type="AlphaFoldDB" id="A0A2S5KGW2"/>
<dbReference type="InterPro" id="IPR053728">
    <property type="entry name" value="Alginate_Permeability_Chnl"/>
</dbReference>
<evidence type="ECO:0000259" key="2">
    <source>
        <dbReference type="Pfam" id="PF13372"/>
    </source>
</evidence>
<comment type="caution">
    <text evidence="3">The sequence shown here is derived from an EMBL/GenBank/DDBJ whole genome shotgun (WGS) entry which is preliminary data.</text>
</comment>
<reference evidence="3 4" key="1">
    <citation type="submission" date="2018-02" db="EMBL/GenBank/DDBJ databases">
        <title>novel marine gammaproteobacteria from coastal saline agro ecosystem.</title>
        <authorList>
            <person name="Krishnan R."/>
            <person name="Ramesh Kumar N."/>
        </authorList>
    </citation>
    <scope>NUCLEOTIDE SEQUENCE [LARGE SCALE GENOMIC DNA]</scope>
    <source>
        <strain evidence="3 4">228</strain>
    </source>
</reference>
<gene>
    <name evidence="3" type="ORF">C4K68_28255</name>
</gene>
<feature type="signal peptide" evidence="1">
    <location>
        <begin position="1"/>
        <end position="47"/>
    </location>
</feature>
<dbReference type="Pfam" id="PF13372">
    <property type="entry name" value="Alginate_exp"/>
    <property type="match status" value="1"/>
</dbReference>
<evidence type="ECO:0000256" key="1">
    <source>
        <dbReference type="SAM" id="SignalP"/>
    </source>
</evidence>
<organism evidence="3 4">
    <name type="scientific">Proteobacteria bacterium 228</name>
    <dbReference type="NCBI Taxonomy" id="2083153"/>
    <lineage>
        <taxon>Bacteria</taxon>
        <taxon>Pseudomonadati</taxon>
        <taxon>Pseudomonadota</taxon>
    </lineage>
</organism>
<dbReference type="Proteomes" id="UP000238196">
    <property type="component" value="Unassembled WGS sequence"/>
</dbReference>
<proteinExistence type="predicted"/>
<dbReference type="Gene3D" id="2.40.160.100">
    <property type="match status" value="1"/>
</dbReference>
<accession>A0A2S5KGW2</accession>
<keyword evidence="1" id="KW-0732">Signal</keyword>
<evidence type="ECO:0000313" key="3">
    <source>
        <dbReference type="EMBL" id="PPC74012.1"/>
    </source>
</evidence>
<feature type="chain" id="PRO_5015465713" description="Alginate export domain-containing protein" evidence="1">
    <location>
        <begin position="48"/>
        <end position="489"/>
    </location>
</feature>
<name>A0A2S5KGW2_9PROT</name>
<evidence type="ECO:0000313" key="4">
    <source>
        <dbReference type="Proteomes" id="UP000238196"/>
    </source>
</evidence>
<dbReference type="InterPro" id="IPR025388">
    <property type="entry name" value="Alginate_export_dom"/>
</dbReference>
<sequence>MIDSSTLGEFRSPCENVQRIPMRKAHTGLIATLICSSMLLASNQVFATPDGPAPIFIMRPLDNIDWYKDPAHRQKPLDQLKYIPFGNNGSWLSFGGELREQYDYFSPPAMGFSALSKDDYFVQRALVHADIHFGFGPRVFLQLGQFNTWGHDAARAPVDKSDLDFTQAFIDIPVSLGNVQLTGRLGRQEISDGSGLYSGTLREGRNIRQSYDGVRLFANGKGWRANVFKVSPVVNDEEAFEDYADRNIDFSGGYASFMAVRPGLNVDAYAYNLQQTSRFVSGAPADEDRYTLGGRVWGAAAGWDYSLDIAHQWGDFGAQDINAWGSFATFGYTLSDIAMKPRLGMQMLYASGDKHSNDGEINTFSSYGITLRAPLLSESEYFTANNLISLYPSLTLQPRPDVTLKAGVNFLWRESENDGFYRTPFGLMLMPSQGQGKYLGNTLEAMAAWRINHNVTLTGQYTHFNAEDFMESAGGKDFDYVRASVNLKF</sequence>
<feature type="domain" description="Alginate export" evidence="2">
    <location>
        <begin position="91"/>
        <end position="482"/>
    </location>
</feature>
<dbReference type="OrthoDB" id="311329at2"/>
<dbReference type="EMBL" id="PRLP01000169">
    <property type="protein sequence ID" value="PPC74012.1"/>
    <property type="molecule type" value="Genomic_DNA"/>
</dbReference>
<protein>
    <recommendedName>
        <fullName evidence="2">Alginate export domain-containing protein</fullName>
    </recommendedName>
</protein>